<keyword evidence="2" id="KW-0472">Membrane</keyword>
<organism evidence="3">
    <name type="scientific">Treponema denticola OTK</name>
    <dbReference type="NCBI Taxonomy" id="999434"/>
    <lineage>
        <taxon>Bacteria</taxon>
        <taxon>Pseudomonadati</taxon>
        <taxon>Spirochaetota</taxon>
        <taxon>Spirochaetia</taxon>
        <taxon>Spirochaetales</taxon>
        <taxon>Treponemataceae</taxon>
        <taxon>Treponema</taxon>
    </lineage>
</organism>
<sequence>MDNVQAIEYRLTAIEETLKELKEVMIKTALQQKDIDSLKNKTEDITDDLNSMDKRIKVLELQPYKEKSNKWEFILNTAFKFLITGVCIYFFTQIGIPIK</sequence>
<name>A0A0F6MMV5_TREDN</name>
<evidence type="ECO:0000256" key="2">
    <source>
        <dbReference type="SAM" id="Phobius"/>
    </source>
</evidence>
<feature type="transmembrane region" description="Helical" evidence="2">
    <location>
        <begin position="73"/>
        <end position="96"/>
    </location>
</feature>
<evidence type="ECO:0000256" key="1">
    <source>
        <dbReference type="SAM" id="Coils"/>
    </source>
</evidence>
<keyword evidence="1" id="KW-0175">Coiled coil</keyword>
<dbReference type="PATRIC" id="fig|999434.4.peg.2243"/>
<evidence type="ECO:0000313" key="3">
    <source>
        <dbReference type="EMBL" id="EMB20694.1"/>
    </source>
</evidence>
<keyword evidence="2" id="KW-1133">Transmembrane helix</keyword>
<accession>A0A0F6MMV5</accession>
<reference evidence="3" key="1">
    <citation type="submission" date="2012-01" db="EMBL/GenBank/DDBJ databases">
        <title>The Genome Sequence of Treponema denticola OTK.</title>
        <authorList>
            <consortium name="The Broad Institute Genome Sequencing Platform"/>
            <person name="Earl A."/>
            <person name="Ward D."/>
            <person name="Feldgarden M."/>
            <person name="Gevers D."/>
            <person name="Blanton J.M."/>
            <person name="Fenno C.J."/>
            <person name="Baranova O.V."/>
            <person name="Mathney J."/>
            <person name="Dewhirst F.E."/>
            <person name="Izard J."/>
            <person name="Young S.K."/>
            <person name="Zeng Q."/>
            <person name="Gargeya S."/>
            <person name="Fitzgerald M."/>
            <person name="Haas B."/>
            <person name="Abouelleil A."/>
            <person name="Alvarado L."/>
            <person name="Arachchi H.M."/>
            <person name="Berlin A."/>
            <person name="Chapman S.B."/>
            <person name="Gearin G."/>
            <person name="Goldberg J."/>
            <person name="Griggs A."/>
            <person name="Gujja S."/>
            <person name="Hansen M."/>
            <person name="Heiman D."/>
            <person name="Howarth C."/>
            <person name="Larimer J."/>
            <person name="Lui A."/>
            <person name="MacDonald P.J.P."/>
            <person name="McCowen C."/>
            <person name="Montmayeur A."/>
            <person name="Murphy C."/>
            <person name="Neiman D."/>
            <person name="Pearson M."/>
            <person name="Priest M."/>
            <person name="Roberts A."/>
            <person name="Saif S."/>
            <person name="Shea T."/>
            <person name="Sisk P."/>
            <person name="Stolte C."/>
            <person name="Sykes S."/>
            <person name="Wortman J."/>
            <person name="Nusbaum C."/>
            <person name="Birren B."/>
        </authorList>
    </citation>
    <scope>NUCLEOTIDE SEQUENCE [LARGE SCALE GENOMIC DNA]</scope>
    <source>
        <strain evidence="3">OTK</strain>
    </source>
</reference>
<keyword evidence="2" id="KW-0812">Transmembrane</keyword>
<comment type="caution">
    <text evidence="3">The sequence shown here is derived from an EMBL/GenBank/DDBJ whole genome shotgun (WGS) entry which is preliminary data.</text>
</comment>
<feature type="coiled-coil region" evidence="1">
    <location>
        <begin position="4"/>
        <end position="55"/>
    </location>
</feature>
<gene>
    <name evidence="3" type="ORF">HMPREF9723_02154</name>
</gene>
<proteinExistence type="predicted"/>
<dbReference type="EMBL" id="AGDY01000009">
    <property type="protein sequence ID" value="EMB20694.1"/>
    <property type="molecule type" value="Genomic_DNA"/>
</dbReference>
<protein>
    <submittedName>
        <fullName evidence="3">Uncharacterized protein</fullName>
    </submittedName>
</protein>
<dbReference type="RefSeq" id="WP_002693193.1">
    <property type="nucleotide sequence ID" value="NZ_CM001797.1"/>
</dbReference>
<dbReference type="HOGENOM" id="CLU_2319252_0_0_12"/>
<dbReference type="Proteomes" id="UP000011701">
    <property type="component" value="Chromosome"/>
</dbReference>
<dbReference type="AlphaFoldDB" id="A0A0F6MMV5"/>